<name>A0A6J4RPN5_9BACT</name>
<gene>
    <name evidence="1" type="ORF">AVDCRST_MAG96-456</name>
</gene>
<proteinExistence type="predicted"/>
<dbReference type="EMBL" id="CADCVN010000174">
    <property type="protein sequence ID" value="CAA9471741.1"/>
    <property type="molecule type" value="Genomic_DNA"/>
</dbReference>
<reference evidence="1" key="1">
    <citation type="submission" date="2020-02" db="EMBL/GenBank/DDBJ databases">
        <authorList>
            <person name="Meier V. D."/>
        </authorList>
    </citation>
    <scope>NUCLEOTIDE SEQUENCE</scope>
    <source>
        <strain evidence="1">AVDCRST_MAG96</strain>
    </source>
</reference>
<accession>A0A6J4RPN5</accession>
<protein>
    <submittedName>
        <fullName evidence="1">Uncharacterized protein</fullName>
    </submittedName>
</protein>
<evidence type="ECO:0000313" key="1">
    <source>
        <dbReference type="EMBL" id="CAA9471741.1"/>
    </source>
</evidence>
<sequence>MHIKILKQKTNKKMSKPKFYYAACPVRVSAGQDIINLIGQDRVEVTT</sequence>
<dbReference type="AlphaFoldDB" id="A0A6J4RPN5"/>
<organism evidence="1">
    <name type="scientific">uncultured Segetibacter sp</name>
    <dbReference type="NCBI Taxonomy" id="481133"/>
    <lineage>
        <taxon>Bacteria</taxon>
        <taxon>Pseudomonadati</taxon>
        <taxon>Bacteroidota</taxon>
        <taxon>Chitinophagia</taxon>
        <taxon>Chitinophagales</taxon>
        <taxon>Chitinophagaceae</taxon>
        <taxon>Segetibacter</taxon>
        <taxon>environmental samples</taxon>
    </lineage>
</organism>